<protein>
    <recommendedName>
        <fullName evidence="7">Annexin</fullName>
    </recommendedName>
</protein>
<dbReference type="PANTHER" id="PTHR10502:SF102">
    <property type="entry name" value="ANNEXIN B11"/>
    <property type="match status" value="1"/>
</dbReference>
<proteinExistence type="inferred from homology"/>
<dbReference type="Proteomes" id="UP000815325">
    <property type="component" value="Unassembled WGS sequence"/>
</dbReference>
<feature type="compositionally biased region" description="Pro residues" evidence="4">
    <location>
        <begin position="462"/>
        <end position="511"/>
    </location>
</feature>
<evidence type="ECO:0000256" key="3">
    <source>
        <dbReference type="ARBA" id="ARBA00023216"/>
    </source>
</evidence>
<dbReference type="Pfam" id="PF00191">
    <property type="entry name" value="Annexin"/>
    <property type="match status" value="1"/>
</dbReference>
<feature type="compositionally biased region" description="Pro residues" evidence="4">
    <location>
        <begin position="308"/>
        <end position="350"/>
    </location>
</feature>
<evidence type="ECO:0000256" key="2">
    <source>
        <dbReference type="ARBA" id="ARBA00022737"/>
    </source>
</evidence>
<feature type="region of interest" description="Disordered" evidence="4">
    <location>
        <begin position="288"/>
        <end position="511"/>
    </location>
</feature>
<gene>
    <name evidence="5" type="ORF">DUNSADRAFT_16012</name>
</gene>
<dbReference type="Gene3D" id="1.10.220.10">
    <property type="entry name" value="Annexin"/>
    <property type="match status" value="4"/>
</dbReference>
<accession>A0ABQ7H1A7</accession>
<name>A0ABQ7H1A7_DUNSA</name>
<organism evidence="5 6">
    <name type="scientific">Dunaliella salina</name>
    <name type="common">Green alga</name>
    <name type="synonym">Protococcus salinus</name>
    <dbReference type="NCBI Taxonomy" id="3046"/>
    <lineage>
        <taxon>Eukaryota</taxon>
        <taxon>Viridiplantae</taxon>
        <taxon>Chlorophyta</taxon>
        <taxon>core chlorophytes</taxon>
        <taxon>Chlorophyceae</taxon>
        <taxon>CS clade</taxon>
        <taxon>Chlamydomonadales</taxon>
        <taxon>Dunaliellaceae</taxon>
        <taxon>Dunaliella</taxon>
    </lineage>
</organism>
<evidence type="ECO:0000313" key="5">
    <source>
        <dbReference type="EMBL" id="KAF5840639.1"/>
    </source>
</evidence>
<keyword evidence="2" id="KW-0677">Repeat</keyword>
<keyword evidence="3" id="KW-0041">Annexin</keyword>
<feature type="compositionally biased region" description="Pro residues" evidence="4">
    <location>
        <begin position="373"/>
        <end position="456"/>
    </location>
</feature>
<comment type="caution">
    <text evidence="5">The sequence shown here is derived from an EMBL/GenBank/DDBJ whole genome shotgun (WGS) entry which is preliminary data.</text>
</comment>
<evidence type="ECO:0000256" key="1">
    <source>
        <dbReference type="ARBA" id="ARBA00007831"/>
    </source>
</evidence>
<evidence type="ECO:0000313" key="6">
    <source>
        <dbReference type="Proteomes" id="UP000815325"/>
    </source>
</evidence>
<reference evidence="5" key="1">
    <citation type="submission" date="2017-08" db="EMBL/GenBank/DDBJ databases">
        <authorList>
            <person name="Polle J.E."/>
            <person name="Barry K."/>
            <person name="Cushman J."/>
            <person name="Schmutz J."/>
            <person name="Tran D."/>
            <person name="Hathwaick L.T."/>
            <person name="Yim W.C."/>
            <person name="Jenkins J."/>
            <person name="Mckie-Krisberg Z.M."/>
            <person name="Prochnik S."/>
            <person name="Lindquist E."/>
            <person name="Dockter R.B."/>
            <person name="Adam C."/>
            <person name="Molina H."/>
            <person name="Bunkerborg J."/>
            <person name="Jin E."/>
            <person name="Buchheim M."/>
            <person name="Magnuson J."/>
        </authorList>
    </citation>
    <scope>NUCLEOTIDE SEQUENCE</scope>
    <source>
        <strain evidence="5">CCAP 19/18</strain>
    </source>
</reference>
<comment type="similarity">
    <text evidence="1">Belongs to the annexin family.</text>
</comment>
<dbReference type="InterPro" id="IPR037104">
    <property type="entry name" value="Annexin_sf"/>
</dbReference>
<dbReference type="SUPFAM" id="SSF47874">
    <property type="entry name" value="Annexin"/>
    <property type="match status" value="1"/>
</dbReference>
<feature type="compositionally biased region" description="Polar residues" evidence="4">
    <location>
        <begin position="291"/>
        <end position="301"/>
    </location>
</feature>
<evidence type="ECO:0000256" key="4">
    <source>
        <dbReference type="SAM" id="MobiDB-lite"/>
    </source>
</evidence>
<sequence>MPALFDPVHDAELLRKATKSSWSTDHKLLIHVVAENERTSDQLQELRRTFLKEYKKCPIEAVQKATNLPHQSTYSMALVATLLTREEFAAQSLYLAMAGLGTDERAMIQILAHSTKEEVELIKAPRSHVDMAAAQPEIDRDVKELYIAGQGRWSSDISAFVKIITKHDNEYLAALNLAYGRAYGDTLQRAVEKEISKSVLANGMEAMIMDRADYYASELNRAITGAGTDTDTLTRIIATQRHTMPTICHRYMTKYGKNLRQRLDQEHAVNGTQYGKVLQSMLKVAEATGQGVPTGSSSKPQVSAEPSKPAPTHYPPPTAEPSKPAPSYYPPPPAEHSKPPPNHSGPPPSLPGILYAAPGYPPLEGLSLGDKPGYPPGPAPGGPPPAYPPPGYPPAPYGAPPPGHPPPYGAPPPGAPPPGHPPPFGVPPPGAPPPGYPPPYGAPPRGAPPPGYPPAPFGALPPGAPPPGYPPAPYGAPPPHGPPPGYPPAPYGAPPPAYGAPPPGYPPAPCE</sequence>
<evidence type="ECO:0008006" key="7">
    <source>
        <dbReference type="Google" id="ProtNLM"/>
    </source>
</evidence>
<dbReference type="EMBL" id="MU069507">
    <property type="protein sequence ID" value="KAF5840639.1"/>
    <property type="molecule type" value="Genomic_DNA"/>
</dbReference>
<dbReference type="InterPro" id="IPR018502">
    <property type="entry name" value="Annexin_repeat"/>
</dbReference>
<dbReference type="PROSITE" id="PS51897">
    <property type="entry name" value="ANNEXIN_2"/>
    <property type="match status" value="1"/>
</dbReference>
<keyword evidence="6" id="KW-1185">Reference proteome</keyword>
<dbReference type="PANTHER" id="PTHR10502">
    <property type="entry name" value="ANNEXIN"/>
    <property type="match status" value="1"/>
</dbReference>